<dbReference type="eggNOG" id="ENOG5031UWG">
    <property type="taxonomic scope" value="Bacteria"/>
</dbReference>
<dbReference type="Proteomes" id="UP000005273">
    <property type="component" value="Unassembled WGS sequence"/>
</dbReference>
<dbReference type="RefSeq" id="WP_009201657.1">
    <property type="nucleotide sequence ID" value="NZ_ACJX03000001.1"/>
</dbReference>
<dbReference type="EMBL" id="ACJX03000001">
    <property type="protein sequence ID" value="KRT35638.1"/>
    <property type="molecule type" value="Genomic_DNA"/>
</dbReference>
<accession>A0A0T5XBF1</accession>
<name>A0A0T5XBF1_9BACT</name>
<keyword evidence="2" id="KW-1185">Reference proteome</keyword>
<evidence type="ECO:0000313" key="2">
    <source>
        <dbReference type="Proteomes" id="UP000005273"/>
    </source>
</evidence>
<comment type="caution">
    <text evidence="1">The sequence shown here is derived from an EMBL/GenBank/DDBJ whole genome shotgun (WGS) entry which is preliminary data.</text>
</comment>
<organism evidence="1 2">
    <name type="scientific">Acetomicrobium hydrogeniformans ATCC BAA-1850</name>
    <dbReference type="NCBI Taxonomy" id="592015"/>
    <lineage>
        <taxon>Bacteria</taxon>
        <taxon>Thermotogati</taxon>
        <taxon>Synergistota</taxon>
        <taxon>Synergistia</taxon>
        <taxon>Synergistales</taxon>
        <taxon>Acetomicrobiaceae</taxon>
        <taxon>Acetomicrobium</taxon>
    </lineage>
</organism>
<dbReference type="OrthoDB" id="4773at2"/>
<sequence>MPKAQAESKKDLLLGYLYILLLSDKDLYSGAVMITDIRGIPVDFKYVDPIKFTRLEKVLYGDALDAYLKEELILHNLLKSLEKKPHVLICQDPSLVKLSRSLLKSPVLHLEPHSGTPLESAGMFEKLSEGDCYLLQVEEVGPPLRAYFGVVPEESEVKGLSFMLTEASRYMDLLEPFQRIAKALDVIIEESHGKP</sequence>
<reference evidence="2" key="1">
    <citation type="submission" date="2012-09" db="EMBL/GenBank/DDBJ databases">
        <authorList>
            <person name="Weinstock G."/>
            <person name="Sodergren E."/>
            <person name="Clifton S."/>
            <person name="Fulton L."/>
            <person name="Fulton B."/>
            <person name="Courtney L."/>
            <person name="Fronick C."/>
            <person name="Harrison M."/>
            <person name="Strong C."/>
            <person name="Farmer C."/>
            <person name="Delehaunty K."/>
            <person name="Markovic C."/>
            <person name="Hall O."/>
            <person name="Minx P."/>
            <person name="Tomlinson C."/>
            <person name="Mitreva M."/>
            <person name="Nelson J."/>
            <person name="Hou S."/>
            <person name="Wollam A."/>
            <person name="Pepin K.H."/>
            <person name="Johnson M."/>
            <person name="Bhonagiri V."/>
            <person name="Nash W.E."/>
            <person name="Suruliraj S."/>
            <person name="Warren W."/>
            <person name="Chinwalla A."/>
            <person name="Mardis E.R."/>
            <person name="Wilson R.K."/>
        </authorList>
    </citation>
    <scope>NUCLEOTIDE SEQUENCE [LARGE SCALE GENOMIC DNA]</scope>
    <source>
        <strain evidence="2">OS1</strain>
    </source>
</reference>
<protein>
    <submittedName>
        <fullName evidence="1">Uncharacterized protein</fullName>
    </submittedName>
</protein>
<evidence type="ECO:0000313" key="1">
    <source>
        <dbReference type="EMBL" id="KRT35638.1"/>
    </source>
</evidence>
<proteinExistence type="predicted"/>
<dbReference type="STRING" id="592015.HMPREF1705_02877"/>
<gene>
    <name evidence="1" type="ORF">HMPREF1705_02877</name>
</gene>
<dbReference type="AlphaFoldDB" id="A0A0T5XBF1"/>